<dbReference type="PANTHER" id="PTHR36174:SF1">
    <property type="entry name" value="LIPID II:GLYCINE GLYCYLTRANSFERASE"/>
    <property type="match status" value="1"/>
</dbReference>
<gene>
    <name evidence="2" type="ORF">HUG12_20335</name>
</gene>
<sequence>MSVDVRPVDEDEWNDLVDQSSQATPFHRAEAVGVVAEHAGATAHRLVGFKGNEPVGLFPVFTISKGPVTAAFSPPPDLKVNYLGPALLNSGKLKRRKRDRRHRRFVDGVLDWVEERDSPSYWHVRTSVGYDDTRPFQWRGYEVEPKYTYVVDLETTPDELIGRFTGDLRNKLRGEYDVTYEIGEEGPDAIDSIIEQTHERHREQGESFPVTATFVRDLADRLPDGAIRPYVCRVDGEFVGGLVDVESDDCASAWIGGVKTDAPVPVNDLVEWQLCRDAMERGRSSFDMFGANHERIYSYKAKFAPDLVTYYRLQRGSAGMNVASKLYKRFR</sequence>
<organism evidence="2 3">
    <name type="scientific">Halorarum salinum</name>
    <dbReference type="NCBI Taxonomy" id="2743089"/>
    <lineage>
        <taxon>Archaea</taxon>
        <taxon>Methanobacteriati</taxon>
        <taxon>Methanobacteriota</taxon>
        <taxon>Stenosarchaea group</taxon>
        <taxon>Halobacteria</taxon>
        <taxon>Halobacteriales</taxon>
        <taxon>Haloferacaceae</taxon>
        <taxon>Halorarum</taxon>
    </lineage>
</organism>
<feature type="domain" description="BioF2-like acetyltransferase" evidence="1">
    <location>
        <begin position="169"/>
        <end position="293"/>
    </location>
</feature>
<dbReference type="AlphaFoldDB" id="A0A7D5QGK7"/>
<dbReference type="RefSeq" id="WP_179270724.1">
    <property type="nucleotide sequence ID" value="NZ_CP058580.1"/>
</dbReference>
<proteinExistence type="predicted"/>
<dbReference type="InterPro" id="IPR050644">
    <property type="entry name" value="PG_Glycine_Bridge_Synth"/>
</dbReference>
<keyword evidence="2" id="KW-0614">Plasmid</keyword>
<keyword evidence="2" id="KW-0808">Transferase</keyword>
<evidence type="ECO:0000313" key="3">
    <source>
        <dbReference type="Proteomes" id="UP000509626"/>
    </source>
</evidence>
<evidence type="ECO:0000313" key="2">
    <source>
        <dbReference type="EMBL" id="QLG64141.1"/>
    </source>
</evidence>
<keyword evidence="3" id="KW-1185">Reference proteome</keyword>
<dbReference type="Gene3D" id="3.40.630.30">
    <property type="match status" value="1"/>
</dbReference>
<dbReference type="Proteomes" id="UP000509626">
    <property type="component" value="Plasmid unnamed1"/>
</dbReference>
<accession>A0A7D5QGK7</accession>
<dbReference type="GeneID" id="56039860"/>
<reference evidence="2 3" key="1">
    <citation type="submission" date="2020-06" db="EMBL/GenBank/DDBJ databases">
        <title>NJ-3-1, isolated from saline soil.</title>
        <authorList>
            <person name="Cui H.L."/>
            <person name="Shi X."/>
        </authorList>
    </citation>
    <scope>NUCLEOTIDE SEQUENCE [LARGE SCALE GENOMIC DNA]</scope>
    <source>
        <strain evidence="2 3">NJ-3-1</strain>
        <plasmid evidence="2 3">unnamed1</plasmid>
    </source>
</reference>
<dbReference type="GO" id="GO:0016740">
    <property type="term" value="F:transferase activity"/>
    <property type="evidence" value="ECO:0007669"/>
    <property type="project" value="UniProtKB-KW"/>
</dbReference>
<dbReference type="KEGG" id="halu:HUG12_20335"/>
<geneLocation type="plasmid" evidence="2 3">
    <name>unnamed1</name>
</geneLocation>
<dbReference type="EMBL" id="CP058580">
    <property type="protein sequence ID" value="QLG64141.1"/>
    <property type="molecule type" value="Genomic_DNA"/>
</dbReference>
<protein>
    <submittedName>
        <fullName evidence="2">GNAT family N-acetyltransferase</fullName>
    </submittedName>
</protein>
<dbReference type="OrthoDB" id="140543at2157"/>
<dbReference type="InterPro" id="IPR038740">
    <property type="entry name" value="BioF2-like_GNAT_dom"/>
</dbReference>
<dbReference type="PANTHER" id="PTHR36174">
    <property type="entry name" value="LIPID II:GLYCINE GLYCYLTRANSFERASE"/>
    <property type="match status" value="1"/>
</dbReference>
<evidence type="ECO:0000259" key="1">
    <source>
        <dbReference type="Pfam" id="PF13480"/>
    </source>
</evidence>
<dbReference type="SUPFAM" id="SSF55729">
    <property type="entry name" value="Acyl-CoA N-acyltransferases (Nat)"/>
    <property type="match status" value="1"/>
</dbReference>
<dbReference type="Pfam" id="PF13480">
    <property type="entry name" value="Acetyltransf_6"/>
    <property type="match status" value="1"/>
</dbReference>
<dbReference type="InterPro" id="IPR016181">
    <property type="entry name" value="Acyl_CoA_acyltransferase"/>
</dbReference>
<name>A0A7D5QGK7_9EURY</name>